<dbReference type="AlphaFoldDB" id="G9ZD28"/>
<comment type="caution">
    <text evidence="2">The sequence shown here is derived from an EMBL/GenBank/DDBJ whole genome shotgun (WGS) entry which is preliminary data.</text>
</comment>
<dbReference type="EMBL" id="AGCM01000033">
    <property type="protein sequence ID" value="EHM55573.1"/>
    <property type="molecule type" value="Genomic_DNA"/>
</dbReference>
<evidence type="ECO:0000313" key="2">
    <source>
        <dbReference type="EMBL" id="EHM55573.1"/>
    </source>
</evidence>
<sequence>MGVSFVSGLSVCRFGEDFHQRRDGDEADSIRRQGHGGGNDGGSQAGEVGFVPFELQVQGAVDGEGAVGSGQLRRCRVVGAGDEAFQQVFTVFTRLNVAHALEQGGGIAQFHGSHF</sequence>
<evidence type="ECO:0000256" key="1">
    <source>
        <dbReference type="SAM" id="MobiDB-lite"/>
    </source>
</evidence>
<dbReference type="Proteomes" id="UP000004750">
    <property type="component" value="Unassembled WGS sequence"/>
</dbReference>
<feature type="region of interest" description="Disordered" evidence="1">
    <location>
        <begin position="21"/>
        <end position="47"/>
    </location>
</feature>
<feature type="compositionally biased region" description="Basic and acidic residues" evidence="1">
    <location>
        <begin position="21"/>
        <end position="31"/>
    </location>
</feature>
<protein>
    <submittedName>
        <fullName evidence="2">Uncharacterized protein</fullName>
    </submittedName>
</protein>
<reference evidence="2 3" key="1">
    <citation type="submission" date="2011-08" db="EMBL/GenBank/DDBJ databases">
        <authorList>
            <person name="Weinstock G."/>
            <person name="Sodergren E."/>
            <person name="Clifton S."/>
            <person name="Fulton L."/>
            <person name="Fulton B."/>
            <person name="Courtney L."/>
            <person name="Fronick C."/>
            <person name="Harrison M."/>
            <person name="Strong C."/>
            <person name="Farmer C."/>
            <person name="Delahaunty K."/>
            <person name="Markovic C."/>
            <person name="Hall O."/>
            <person name="Minx P."/>
            <person name="Tomlinson C."/>
            <person name="Mitreva M."/>
            <person name="Hou S."/>
            <person name="Chen J."/>
            <person name="Wollam A."/>
            <person name="Pepin K.H."/>
            <person name="Johnson M."/>
            <person name="Bhonagiri V."/>
            <person name="Zhang X."/>
            <person name="Suruliraj S."/>
            <person name="Warren W."/>
            <person name="Chinwalla A."/>
            <person name="Mardis E.R."/>
            <person name="Wilson R.K."/>
        </authorList>
    </citation>
    <scope>NUCLEOTIDE SEQUENCE [LARGE SCALE GENOMIC DNA]</scope>
    <source>
        <strain evidence="2 3">F0432</strain>
    </source>
</reference>
<organism evidence="2 3">
    <name type="scientific">Cardiobacterium valvarum F0432</name>
    <dbReference type="NCBI Taxonomy" id="797473"/>
    <lineage>
        <taxon>Bacteria</taxon>
        <taxon>Pseudomonadati</taxon>
        <taxon>Pseudomonadota</taxon>
        <taxon>Gammaproteobacteria</taxon>
        <taxon>Cardiobacteriales</taxon>
        <taxon>Cardiobacteriaceae</taxon>
        <taxon>Cardiobacterium</taxon>
    </lineage>
</organism>
<gene>
    <name evidence="2" type="ORF">HMPREF9080_00662</name>
</gene>
<feature type="compositionally biased region" description="Gly residues" evidence="1">
    <location>
        <begin position="35"/>
        <end position="44"/>
    </location>
</feature>
<name>G9ZD28_9GAMM</name>
<dbReference type="HOGENOM" id="CLU_2104567_0_0_6"/>
<accession>G9ZD28</accession>
<proteinExistence type="predicted"/>
<evidence type="ECO:0000313" key="3">
    <source>
        <dbReference type="Proteomes" id="UP000004750"/>
    </source>
</evidence>